<proteinExistence type="predicted"/>
<dbReference type="Gene3D" id="1.10.238.10">
    <property type="entry name" value="EF-hand"/>
    <property type="match status" value="1"/>
</dbReference>
<evidence type="ECO:0000313" key="2">
    <source>
        <dbReference type="Proteomes" id="UP000030750"/>
    </source>
</evidence>
<organism evidence="1 2">
    <name type="scientific">Eimeria brunetti</name>
    <dbReference type="NCBI Taxonomy" id="51314"/>
    <lineage>
        <taxon>Eukaryota</taxon>
        <taxon>Sar</taxon>
        <taxon>Alveolata</taxon>
        <taxon>Apicomplexa</taxon>
        <taxon>Conoidasida</taxon>
        <taxon>Coccidia</taxon>
        <taxon>Eucoccidiorida</taxon>
        <taxon>Eimeriorina</taxon>
        <taxon>Eimeriidae</taxon>
        <taxon>Eimeria</taxon>
    </lineage>
</organism>
<dbReference type="VEuPathDB" id="ToxoDB:EBH_0033260"/>
<dbReference type="InterPro" id="IPR011992">
    <property type="entry name" value="EF-hand-dom_pair"/>
</dbReference>
<gene>
    <name evidence="1" type="ORF">EBH_0033260</name>
</gene>
<name>U6LM95_9EIME</name>
<accession>U6LM95</accession>
<protein>
    <submittedName>
        <fullName evidence="1">Myosin light chain 2, putative</fullName>
    </submittedName>
</protein>
<reference evidence="1" key="2">
    <citation type="submission" date="2013-10" db="EMBL/GenBank/DDBJ databases">
        <authorList>
            <person name="Aslett M."/>
        </authorList>
    </citation>
    <scope>NUCLEOTIDE SEQUENCE [LARGE SCALE GENOMIC DNA]</scope>
    <source>
        <strain evidence="1">Houghton</strain>
    </source>
</reference>
<reference evidence="1" key="1">
    <citation type="submission" date="2013-10" db="EMBL/GenBank/DDBJ databases">
        <title>Genomic analysis of the causative agents of coccidiosis in chickens.</title>
        <authorList>
            <person name="Reid A.J."/>
            <person name="Blake D."/>
            <person name="Billington K."/>
            <person name="Browne H."/>
            <person name="Dunn M."/>
            <person name="Hung S."/>
            <person name="Kawahara F."/>
            <person name="Miranda-Saavedra D."/>
            <person name="Mourier T."/>
            <person name="Nagra H."/>
            <person name="Otto T.D."/>
            <person name="Rawlings N."/>
            <person name="Sanchez A."/>
            <person name="Sanders M."/>
            <person name="Subramaniam C."/>
            <person name="Tay Y."/>
            <person name="Dear P."/>
            <person name="Doerig C."/>
            <person name="Gruber A."/>
            <person name="Parkinson J."/>
            <person name="Shirley M."/>
            <person name="Wan K.L."/>
            <person name="Berriman M."/>
            <person name="Tomley F."/>
            <person name="Pain A."/>
        </authorList>
    </citation>
    <scope>NUCLEOTIDE SEQUENCE [LARGE SCALE GENOMIC DNA]</scope>
    <source>
        <strain evidence="1">Houghton</strain>
    </source>
</reference>
<evidence type="ECO:0000313" key="1">
    <source>
        <dbReference type="EMBL" id="CDJ50393.1"/>
    </source>
</evidence>
<dbReference type="Proteomes" id="UP000030750">
    <property type="component" value="Unassembled WGS sequence"/>
</dbReference>
<keyword evidence="2" id="KW-1185">Reference proteome</keyword>
<dbReference type="EMBL" id="HG712201">
    <property type="protein sequence ID" value="CDJ50393.1"/>
    <property type="molecule type" value="Genomic_DNA"/>
</dbReference>
<dbReference type="SUPFAM" id="SSF47473">
    <property type="entry name" value="EF-hand"/>
    <property type="match status" value="1"/>
</dbReference>
<dbReference type="OrthoDB" id="354184at2759"/>
<dbReference type="AlphaFoldDB" id="U6LM95"/>
<sequence length="262" mass="29478">MNLHRVPQQVSVVDVKNKISERLKEVGRNLPADLMILKYGENAETEMENNRPLSFYNTMGLSQMHCQISKRQKFDINVVAVKAETKCLCLKKSAREDFPFPVRVPSTCYVKQLRMEIARRMNCGVDRHDLELFFDAELQKSLTMDSAKAATFARKLGYSPSEGDCLSLPGSVDYKAFQAFLTKALHAEDLAEAFQHFFALFDTQARASGDLSAKQLCNIMQMYGDEPLSKDEANKFTEYGLGIVMGTDKVLPINVVVDRSVG</sequence>